<feature type="compositionally biased region" description="Acidic residues" evidence="5">
    <location>
        <begin position="244"/>
        <end position="267"/>
    </location>
</feature>
<evidence type="ECO:0000256" key="3">
    <source>
        <dbReference type="ARBA" id="ARBA00023242"/>
    </source>
</evidence>
<evidence type="ECO:0000256" key="5">
    <source>
        <dbReference type="SAM" id="MobiDB-lite"/>
    </source>
</evidence>
<feature type="coiled-coil region" evidence="4">
    <location>
        <begin position="490"/>
        <end position="526"/>
    </location>
</feature>
<feature type="region of interest" description="Disordered" evidence="5">
    <location>
        <begin position="566"/>
        <end position="595"/>
    </location>
</feature>
<feature type="compositionally biased region" description="Basic and acidic residues" evidence="5">
    <location>
        <begin position="768"/>
        <end position="785"/>
    </location>
</feature>
<reference evidence="7" key="2">
    <citation type="submission" date="2015-01" db="EMBL/GenBank/DDBJ databases">
        <title>Evolutionary Origins and Diversification of the Mycorrhizal Mutualists.</title>
        <authorList>
            <consortium name="DOE Joint Genome Institute"/>
            <consortium name="Mycorrhizal Genomics Consortium"/>
            <person name="Kohler A."/>
            <person name="Kuo A."/>
            <person name="Nagy L.G."/>
            <person name="Floudas D."/>
            <person name="Copeland A."/>
            <person name="Barry K.W."/>
            <person name="Cichocki N."/>
            <person name="Veneault-Fourrey C."/>
            <person name="LaButti K."/>
            <person name="Lindquist E.A."/>
            <person name="Lipzen A."/>
            <person name="Lundell T."/>
            <person name="Morin E."/>
            <person name="Murat C."/>
            <person name="Riley R."/>
            <person name="Ohm R."/>
            <person name="Sun H."/>
            <person name="Tunlid A."/>
            <person name="Henrissat B."/>
            <person name="Grigoriev I.V."/>
            <person name="Hibbett D.S."/>
            <person name="Martin F."/>
        </authorList>
    </citation>
    <scope>NUCLEOTIDE SEQUENCE [LARGE SCALE GENOMIC DNA]</scope>
    <source>
        <strain evidence="7">LaAM-08-1</strain>
    </source>
</reference>
<dbReference type="OrthoDB" id="277439at2759"/>
<organism evidence="6 7">
    <name type="scientific">Laccaria amethystina LaAM-08-1</name>
    <dbReference type="NCBI Taxonomy" id="1095629"/>
    <lineage>
        <taxon>Eukaryota</taxon>
        <taxon>Fungi</taxon>
        <taxon>Dikarya</taxon>
        <taxon>Basidiomycota</taxon>
        <taxon>Agaricomycotina</taxon>
        <taxon>Agaricomycetes</taxon>
        <taxon>Agaricomycetidae</taxon>
        <taxon>Agaricales</taxon>
        <taxon>Agaricineae</taxon>
        <taxon>Hydnangiaceae</taxon>
        <taxon>Laccaria</taxon>
    </lineage>
</organism>
<feature type="region of interest" description="Disordered" evidence="5">
    <location>
        <begin position="72"/>
        <end position="108"/>
    </location>
</feature>
<feature type="compositionally biased region" description="Acidic residues" evidence="5">
    <location>
        <begin position="167"/>
        <end position="186"/>
    </location>
</feature>
<feature type="compositionally biased region" description="Basic and acidic residues" evidence="5">
    <location>
        <begin position="221"/>
        <end position="230"/>
    </location>
</feature>
<feature type="compositionally biased region" description="Acidic residues" evidence="5">
    <location>
        <begin position="95"/>
        <end position="108"/>
    </location>
</feature>
<evidence type="ECO:0000256" key="4">
    <source>
        <dbReference type="SAM" id="Coils"/>
    </source>
</evidence>
<feature type="compositionally biased region" description="Acidic residues" evidence="5">
    <location>
        <begin position="575"/>
        <end position="590"/>
    </location>
</feature>
<accession>A0A0C9XSL4</accession>
<dbReference type="GO" id="GO:0006364">
    <property type="term" value="P:rRNA processing"/>
    <property type="evidence" value="ECO:0007669"/>
    <property type="project" value="InterPro"/>
</dbReference>
<sequence length="1033" mass="115085">MANLKNARRGSKIVKSKSFTSKAAANIAGYEKRLAKKGKQPASHDVYEYVQGKARRSKVALDLDREEALEYGVGLDGANDEDDERENMRAKLIGENEDDEQVASDDDEEIDSDAAFEESDEERFAGFFSNKAKKKAAPSKRKASVRFADVDLDEDEDMDQGSKSDDANDNDEEEEEEEGDDDEFIDLLDVLDGKGELDIGSDTEDTPSQPPRETEEDFSADEDHRSRNSDGEDDSEGSSGSDVASEDEKMEVEFSGDEDDVSPEALEELQNFVSKLDPTSSKKRKAPGEGDSLVGADTRARKRRLVKERTEAGSKLNLDDLLAPLASQSSTLLSLKKSTKILASASSSKAKTLSAPLPHRIQERLDREAAYEQTKEEVDKWSGTMKRIREAEHLSFPLQAQPTGRVSNLELAAKFKPSTALESSIDTLLKSAKLREEDLPETEETMLKANKLSVEEVAQRRGELRKMRELMFRAEIKARRVGKIKSKTYRKIRRKEKERLGEKIDEEEEEGEEGRMKRELERARERATLRHKHTGKWAKQMRAKEGLDVEGRKEIEDMLARGEKLRRRIQGVGSDESEGDDDNDDDEEGEHIEGMVEKIKAGAFDELRKMESDHNEIQLDEGEKGKSVFEMKFMKDAMARGQQAANKVVDDFIKEMGGTVSGAEDSDEEQQEEQQDIDPTSGVVSQRLGGRVVYRPGATNNRQHPTRPIGSLSSDTSSVTLKSTDLVSPPASPRQNKRSPLSEQLAESEEVNPWLVPRESSRIKAPRKANEIVVGKDSKALDKSKNKLKKKAQKREEEREKAKEDAVLEISTDNVLTLSSIPVSAASSNPTPVPKDKKQKKEALNNGGVAVGGNDDDSDANSEVEAQEMALNLKGNGKANGVKAFQQRDLVALAFAGDNVVQEFEEVKRREVASDAPREVDTTIPGWGSWGGTGLRKAPPKPQRIKQIAGIDPTTRADYNKKHIIISEKRDKKAGKYLIKDLPFPYTSKAQFERSMERPLGAEWNTRVGFQRGTLPRVMKKPGVIINPLEKLT</sequence>
<protein>
    <recommendedName>
        <fullName evidence="8">U3 small nucleolar RNA-associated protein 14</fullName>
    </recommendedName>
</protein>
<feature type="compositionally biased region" description="Basic and acidic residues" evidence="5">
    <location>
        <begin position="834"/>
        <end position="843"/>
    </location>
</feature>
<feature type="compositionally biased region" description="Polar residues" evidence="5">
    <location>
        <begin position="819"/>
        <end position="830"/>
    </location>
</feature>
<evidence type="ECO:0008006" key="8">
    <source>
        <dbReference type="Google" id="ProtNLM"/>
    </source>
</evidence>
<keyword evidence="7" id="KW-1185">Reference proteome</keyword>
<dbReference type="AlphaFoldDB" id="A0A0C9XSL4"/>
<keyword evidence="2" id="KW-0597">Phosphoprotein</keyword>
<evidence type="ECO:0000313" key="6">
    <source>
        <dbReference type="EMBL" id="KIK00752.1"/>
    </source>
</evidence>
<dbReference type="InterPro" id="IPR006709">
    <property type="entry name" value="SSU_processome_Utp14"/>
</dbReference>
<feature type="region of interest" description="Disordered" evidence="5">
    <location>
        <begin position="656"/>
        <end position="805"/>
    </location>
</feature>
<dbReference type="HOGENOM" id="CLU_003783_0_1_1"/>
<dbReference type="Pfam" id="PF04615">
    <property type="entry name" value="Utp14"/>
    <property type="match status" value="1"/>
</dbReference>
<evidence type="ECO:0000256" key="1">
    <source>
        <dbReference type="ARBA" id="ARBA00004604"/>
    </source>
</evidence>
<feature type="compositionally biased region" description="Basic residues" evidence="5">
    <location>
        <begin position="131"/>
        <end position="144"/>
    </location>
</feature>
<feature type="compositionally biased region" description="Polar residues" evidence="5">
    <location>
        <begin position="711"/>
        <end position="726"/>
    </location>
</feature>
<evidence type="ECO:0000256" key="2">
    <source>
        <dbReference type="ARBA" id="ARBA00022553"/>
    </source>
</evidence>
<dbReference type="EMBL" id="KN838619">
    <property type="protein sequence ID" value="KIK00752.1"/>
    <property type="molecule type" value="Genomic_DNA"/>
</dbReference>
<dbReference type="GO" id="GO:0032040">
    <property type="term" value="C:small-subunit processome"/>
    <property type="evidence" value="ECO:0007669"/>
    <property type="project" value="InterPro"/>
</dbReference>
<name>A0A0C9XSL4_9AGAR</name>
<feature type="region of interest" description="Disordered" evidence="5">
    <location>
        <begin position="918"/>
        <end position="941"/>
    </location>
</feature>
<reference evidence="6 7" key="1">
    <citation type="submission" date="2014-04" db="EMBL/GenBank/DDBJ databases">
        <authorList>
            <consortium name="DOE Joint Genome Institute"/>
            <person name="Kuo A."/>
            <person name="Kohler A."/>
            <person name="Nagy L.G."/>
            <person name="Floudas D."/>
            <person name="Copeland A."/>
            <person name="Barry K.W."/>
            <person name="Cichocki N."/>
            <person name="Veneault-Fourrey C."/>
            <person name="LaButti K."/>
            <person name="Lindquist E.A."/>
            <person name="Lipzen A."/>
            <person name="Lundell T."/>
            <person name="Morin E."/>
            <person name="Murat C."/>
            <person name="Sun H."/>
            <person name="Tunlid A."/>
            <person name="Henrissat B."/>
            <person name="Grigoriev I.V."/>
            <person name="Hibbett D.S."/>
            <person name="Martin F."/>
            <person name="Nordberg H.P."/>
            <person name="Cantor M.N."/>
            <person name="Hua S.X."/>
        </authorList>
    </citation>
    <scope>NUCLEOTIDE SEQUENCE [LARGE SCALE GENOMIC DNA]</scope>
    <source>
        <strain evidence="6 7">LaAM-08-1</strain>
    </source>
</reference>
<dbReference type="STRING" id="1095629.A0A0C9XSL4"/>
<feature type="compositionally biased region" description="Acidic residues" evidence="5">
    <location>
        <begin position="664"/>
        <end position="676"/>
    </location>
</feature>
<evidence type="ECO:0000313" key="7">
    <source>
        <dbReference type="Proteomes" id="UP000054477"/>
    </source>
</evidence>
<comment type="subcellular location">
    <subcellularLocation>
        <location evidence="1">Nucleus</location>
        <location evidence="1">Nucleolus</location>
    </subcellularLocation>
</comment>
<gene>
    <name evidence="6" type="ORF">K443DRAFT_7429</name>
</gene>
<proteinExistence type="predicted"/>
<feature type="compositionally biased region" description="Acidic residues" evidence="5">
    <location>
        <begin position="150"/>
        <end position="159"/>
    </location>
</feature>
<keyword evidence="3" id="KW-0539">Nucleus</keyword>
<keyword evidence="4" id="KW-0175">Coiled coil</keyword>
<feature type="region of interest" description="Disordered" evidence="5">
    <location>
        <begin position="819"/>
        <end position="862"/>
    </location>
</feature>
<dbReference type="PANTHER" id="PTHR14150:SF12">
    <property type="entry name" value="U3 SMALL NUCLEOLAR RNA-ASSOCIATED PROTEIN 14 HOMOLOG A"/>
    <property type="match status" value="1"/>
</dbReference>
<feature type="compositionally biased region" description="Basic and acidic residues" evidence="5">
    <location>
        <begin position="794"/>
        <end position="805"/>
    </location>
</feature>
<dbReference type="PANTHER" id="PTHR14150">
    <property type="entry name" value="U3 SMALL NUCLEOLAR RNA-ASSOCIATED PROTEIN 14"/>
    <property type="match status" value="1"/>
</dbReference>
<dbReference type="Proteomes" id="UP000054477">
    <property type="component" value="Unassembled WGS sequence"/>
</dbReference>
<feature type="region of interest" description="Disordered" evidence="5">
    <location>
        <begin position="129"/>
        <end position="311"/>
    </location>
</feature>